<dbReference type="EMBL" id="JACSQL010000017">
    <property type="protein sequence ID" value="MBD7970860.1"/>
    <property type="molecule type" value="Genomic_DNA"/>
</dbReference>
<evidence type="ECO:0008006" key="3">
    <source>
        <dbReference type="Google" id="ProtNLM"/>
    </source>
</evidence>
<sequence length="126" mass="14266">MTMGCSQKTSWESYEEAANVKSFPVPEEANRMDRATTNPEMDYIQYSLPGVSKNDQLPDKYINEIIEWGWTEDVASEQSNTSEPAPRIFVKDTTRVHLSLHNGYLTVLVPTQDASLIKPKIVDTNN</sequence>
<organism evidence="1 2">
    <name type="scientific">Paenibacillus gallinarum</name>
    <dbReference type="NCBI Taxonomy" id="2762232"/>
    <lineage>
        <taxon>Bacteria</taxon>
        <taxon>Bacillati</taxon>
        <taxon>Bacillota</taxon>
        <taxon>Bacilli</taxon>
        <taxon>Bacillales</taxon>
        <taxon>Paenibacillaceae</taxon>
        <taxon>Paenibacillus</taxon>
    </lineage>
</organism>
<evidence type="ECO:0000313" key="2">
    <source>
        <dbReference type="Proteomes" id="UP000608071"/>
    </source>
</evidence>
<reference evidence="1 2" key="1">
    <citation type="submission" date="2020-08" db="EMBL/GenBank/DDBJ databases">
        <title>A Genomic Blueprint of the Chicken Gut Microbiome.</title>
        <authorList>
            <person name="Gilroy R."/>
            <person name="Ravi A."/>
            <person name="Getino M."/>
            <person name="Pursley I."/>
            <person name="Horton D.L."/>
            <person name="Alikhan N.-F."/>
            <person name="Baker D."/>
            <person name="Gharbi K."/>
            <person name="Hall N."/>
            <person name="Watson M."/>
            <person name="Adriaenssens E.M."/>
            <person name="Foster-Nyarko E."/>
            <person name="Jarju S."/>
            <person name="Secka A."/>
            <person name="Antonio M."/>
            <person name="Oren A."/>
            <person name="Chaudhuri R."/>
            <person name="La Ragione R.M."/>
            <person name="Hildebrand F."/>
            <person name="Pallen M.J."/>
        </authorList>
    </citation>
    <scope>NUCLEOTIDE SEQUENCE [LARGE SCALE GENOMIC DNA]</scope>
    <source>
        <strain evidence="1 2">Sa2BVA9</strain>
    </source>
</reference>
<accession>A0ABR8T5J1</accession>
<protein>
    <recommendedName>
        <fullName evidence="3">SHSP domain-containing protein</fullName>
    </recommendedName>
</protein>
<evidence type="ECO:0000313" key="1">
    <source>
        <dbReference type="EMBL" id="MBD7970860.1"/>
    </source>
</evidence>
<dbReference type="Proteomes" id="UP000608071">
    <property type="component" value="Unassembled WGS sequence"/>
</dbReference>
<gene>
    <name evidence="1" type="ORF">H9647_22605</name>
</gene>
<comment type="caution">
    <text evidence="1">The sequence shown here is derived from an EMBL/GenBank/DDBJ whole genome shotgun (WGS) entry which is preliminary data.</text>
</comment>
<name>A0ABR8T5J1_9BACL</name>
<proteinExistence type="predicted"/>
<keyword evidence="2" id="KW-1185">Reference proteome</keyword>